<dbReference type="InterPro" id="IPR058752">
    <property type="entry name" value="RDRP_C_head"/>
</dbReference>
<feature type="domain" description="DUF7636" evidence="1">
    <location>
        <begin position="244"/>
        <end position="336"/>
    </location>
</feature>
<dbReference type="InterPro" id="IPR056053">
    <property type="entry name" value="DUF7636"/>
</dbReference>
<dbReference type="AlphaFoldDB" id="A0AAD5QEG1"/>
<sequence length="336" mass="39510">MQQKAVAYYRVCYERAQQTRERVLSFAWIAYDVLAAVRLGNSLKETNFVPTQNPVYKMLRERISDYCEKNRTKFYSFVQFPNEEACYQLRLYTKHYRGLDCVMFIICEWAERNRLFSGRLQCHHICLILILFATGRITGSSDESRPFLEKMEDLDLRKSGPENIGDENLIELLVTFFEYLASRAFRKLHYISFTDLGYFSMFLRGEWLPLHEAAVRTYYNMVFNLQFEELNEKQMSDPLRSAIIRECEPFVIELPENFVGSVVENRILQKTGVEEVRLRKLDSRHEGRVSVLARGTLQSLRKLRNLVTIEPSTKTAAYGKEVSAQLSRLTYENIMR</sequence>
<organism evidence="4 5">
    <name type="scientific">Parelaphostrongylus tenuis</name>
    <name type="common">Meningeal worm</name>
    <dbReference type="NCBI Taxonomy" id="148309"/>
    <lineage>
        <taxon>Eukaryota</taxon>
        <taxon>Metazoa</taxon>
        <taxon>Ecdysozoa</taxon>
        <taxon>Nematoda</taxon>
        <taxon>Chromadorea</taxon>
        <taxon>Rhabditida</taxon>
        <taxon>Rhabditina</taxon>
        <taxon>Rhabditomorpha</taxon>
        <taxon>Strongyloidea</taxon>
        <taxon>Metastrongylidae</taxon>
        <taxon>Parelaphostrongylus</taxon>
    </lineage>
</organism>
<keyword evidence="5" id="KW-1185">Reference proteome</keyword>
<gene>
    <name evidence="4" type="ORF">KIN20_001309</name>
</gene>
<accession>A0AAD5QEG1</accession>
<name>A0AAD5QEG1_PARTN</name>
<dbReference type="EMBL" id="JAHQIW010000185">
    <property type="protein sequence ID" value="KAJ1346509.1"/>
    <property type="molecule type" value="Genomic_DNA"/>
</dbReference>
<feature type="domain" description="RDRP C-terminal head" evidence="3">
    <location>
        <begin position="2"/>
        <end position="45"/>
    </location>
</feature>
<comment type="caution">
    <text evidence="4">The sequence shown here is derived from an EMBL/GenBank/DDBJ whole genome shotgun (WGS) entry which is preliminary data.</text>
</comment>
<evidence type="ECO:0008006" key="6">
    <source>
        <dbReference type="Google" id="ProtNLM"/>
    </source>
</evidence>
<evidence type="ECO:0000313" key="5">
    <source>
        <dbReference type="Proteomes" id="UP001196413"/>
    </source>
</evidence>
<evidence type="ECO:0000313" key="4">
    <source>
        <dbReference type="EMBL" id="KAJ1346509.1"/>
    </source>
</evidence>
<evidence type="ECO:0000259" key="2">
    <source>
        <dbReference type="Pfam" id="PF24934"/>
    </source>
</evidence>
<reference evidence="4" key="1">
    <citation type="submission" date="2021-06" db="EMBL/GenBank/DDBJ databases">
        <title>Parelaphostrongylus tenuis whole genome reference sequence.</title>
        <authorList>
            <person name="Garwood T.J."/>
            <person name="Larsen P.A."/>
            <person name="Fountain-Jones N.M."/>
            <person name="Garbe J.R."/>
            <person name="Macchietto M.G."/>
            <person name="Kania S.A."/>
            <person name="Gerhold R.W."/>
            <person name="Richards J.E."/>
            <person name="Wolf T.M."/>
        </authorList>
    </citation>
    <scope>NUCLEOTIDE SEQUENCE</scope>
    <source>
        <strain evidence="4">MNPRO001-30</strain>
        <tissue evidence="4">Meninges</tissue>
    </source>
</reference>
<feature type="domain" description="DUF7752" evidence="2">
    <location>
        <begin position="92"/>
        <end position="193"/>
    </location>
</feature>
<proteinExistence type="predicted"/>
<evidence type="ECO:0000259" key="3">
    <source>
        <dbReference type="Pfam" id="PF26253"/>
    </source>
</evidence>
<protein>
    <recommendedName>
        <fullName evidence="6">RNA-directed RNA polymerase</fullName>
    </recommendedName>
</protein>
<dbReference type="Pfam" id="PF26253">
    <property type="entry name" value="RdRP_head"/>
    <property type="match status" value="1"/>
</dbReference>
<dbReference type="Pfam" id="PF24642">
    <property type="entry name" value="DUF7636"/>
    <property type="match status" value="1"/>
</dbReference>
<evidence type="ECO:0000259" key="1">
    <source>
        <dbReference type="Pfam" id="PF24642"/>
    </source>
</evidence>
<dbReference type="InterPro" id="IPR056654">
    <property type="entry name" value="DUF7752"/>
</dbReference>
<dbReference type="Proteomes" id="UP001196413">
    <property type="component" value="Unassembled WGS sequence"/>
</dbReference>
<dbReference type="Pfam" id="PF24934">
    <property type="entry name" value="DUF7752"/>
    <property type="match status" value="1"/>
</dbReference>